<evidence type="ECO:0000256" key="3">
    <source>
        <dbReference type="ARBA" id="ARBA00022944"/>
    </source>
</evidence>
<dbReference type="NCBIfam" id="NF001183">
    <property type="entry name" value="PRK00155.1-3"/>
    <property type="match status" value="1"/>
</dbReference>
<dbReference type="GO" id="GO:0050518">
    <property type="term" value="F:2-C-methyl-D-erythritol 4-phosphate cytidylyltransferase activity"/>
    <property type="evidence" value="ECO:0007669"/>
    <property type="project" value="TreeGrafter"/>
</dbReference>
<dbReference type="PANTHER" id="PTHR32125">
    <property type="entry name" value="2-C-METHYL-D-ERYTHRITOL 4-PHOSPHATE CYTIDYLYLTRANSFERASE, CHLOROPLASTIC"/>
    <property type="match status" value="1"/>
</dbReference>
<protein>
    <recommendedName>
        <fullName evidence="5">Ribitol-5-phosphate cytidylyltransferase</fullName>
        <ecNumber evidence="5">2.7.7.40</ecNumber>
    </recommendedName>
</protein>
<dbReference type="EMBL" id="CP003137">
    <property type="protein sequence ID" value="AEV96051.1"/>
    <property type="molecule type" value="Genomic_DNA"/>
</dbReference>
<accession>G8PC73</accession>
<dbReference type="GO" id="GO:1902012">
    <property type="term" value="P:poly(ribitol phosphate) teichoic acid biosynthetic process"/>
    <property type="evidence" value="ECO:0007669"/>
    <property type="project" value="UniProtKB-UniRule"/>
</dbReference>
<dbReference type="GO" id="GO:0008299">
    <property type="term" value="P:isoprenoid biosynthetic process"/>
    <property type="evidence" value="ECO:0007669"/>
    <property type="project" value="InterPro"/>
</dbReference>
<evidence type="ECO:0000256" key="4">
    <source>
        <dbReference type="ARBA" id="ARBA00023316"/>
    </source>
</evidence>
<dbReference type="PANTHER" id="PTHR32125:SF8">
    <property type="entry name" value="RIBITOL-5-PHOSPHATE CYTIDYLYLTRANSFERASE"/>
    <property type="match status" value="1"/>
</dbReference>
<gene>
    <name evidence="6" type="primary">ispD2</name>
    <name evidence="5" type="synonym">tarI</name>
    <name evidence="6" type="ordered locus">PECL_1840</name>
</gene>
<feature type="site" description="Transition state stabilizer" evidence="5">
    <location>
        <position position="22"/>
    </location>
</feature>
<comment type="pathway">
    <text evidence="5">Cell wall biogenesis; poly(ribitol phosphate) teichoic acid biosynthesis.</text>
</comment>
<dbReference type="GO" id="GO:0047349">
    <property type="term" value="F:D-ribitol-5-phosphate cytidylyltransferase activity"/>
    <property type="evidence" value="ECO:0007669"/>
    <property type="project" value="UniProtKB-UniRule"/>
</dbReference>
<feature type="site" description="Positions ribitol 5-phosphate for the nucleophilic attack" evidence="5">
    <location>
        <position position="215"/>
    </location>
</feature>
<evidence type="ECO:0000256" key="1">
    <source>
        <dbReference type="ARBA" id="ARBA00022679"/>
    </source>
</evidence>
<dbReference type="CDD" id="cd02516">
    <property type="entry name" value="CDP-ME_synthetase"/>
    <property type="match status" value="1"/>
</dbReference>
<dbReference type="UniPathway" id="UPA00790"/>
<keyword evidence="1 5" id="KW-0808">Transferase</keyword>
<dbReference type="PROSITE" id="PS01295">
    <property type="entry name" value="ISPD"/>
    <property type="match status" value="1"/>
</dbReference>
<organism evidence="6 7">
    <name type="scientific">Pediococcus claussenii (strain ATCC BAA-344 / DSM 14800 / JCM 18046 / KCTC 3811 / LMG 21948 / P06)</name>
    <dbReference type="NCBI Taxonomy" id="701521"/>
    <lineage>
        <taxon>Bacteria</taxon>
        <taxon>Bacillati</taxon>
        <taxon>Bacillota</taxon>
        <taxon>Bacilli</taxon>
        <taxon>Lactobacillales</taxon>
        <taxon>Lactobacillaceae</taxon>
        <taxon>Pediococcus</taxon>
    </lineage>
</organism>
<sequence length="233" mass="26050">MIYAQILAGGKGTRMGNVKMPKQFLSLADKPILIHTVEKFVLENRFDAILVVCPSDWVSHTQTLIDRYIADERVKVVVGGSERNETLMKGIEYIQDNFGLNDDDIVVTHDAVRPFITERIISDNIEAALKNKAVDTVIPAIDTIVQGENEEVEDIPVRDKMYQGQTPQSFNIKALMSAYNQLTEDQKAILSDSAKICLLAGEKVKMVRGESFNFKITTPYDLKMANALVEIGE</sequence>
<comment type="catalytic activity">
    <reaction evidence="5">
        <text>D-ribitol 5-phosphate + CTP + H(+) = CDP-L-ribitol + diphosphate</text>
        <dbReference type="Rhea" id="RHEA:12456"/>
        <dbReference type="ChEBI" id="CHEBI:15378"/>
        <dbReference type="ChEBI" id="CHEBI:33019"/>
        <dbReference type="ChEBI" id="CHEBI:37563"/>
        <dbReference type="ChEBI" id="CHEBI:57608"/>
        <dbReference type="ChEBI" id="CHEBI:57695"/>
        <dbReference type="EC" id="2.7.7.40"/>
    </reaction>
</comment>
<comment type="similarity">
    <text evidence="5">Belongs to the IspD/TarI cytidylyltransferase family. TarI subfamily.</text>
</comment>
<evidence type="ECO:0000313" key="7">
    <source>
        <dbReference type="Proteomes" id="UP000005444"/>
    </source>
</evidence>
<evidence type="ECO:0000256" key="2">
    <source>
        <dbReference type="ARBA" id="ARBA00022695"/>
    </source>
</evidence>
<dbReference type="FunFam" id="3.90.550.10:FF:000003">
    <property type="entry name" value="2-C-methyl-D-erythritol 4-phosphate cytidylyltransferase"/>
    <property type="match status" value="1"/>
</dbReference>
<evidence type="ECO:0000256" key="5">
    <source>
        <dbReference type="HAMAP-Rule" id="MF_02068"/>
    </source>
</evidence>
<dbReference type="AlphaFoldDB" id="G8PC73"/>
<feature type="site" description="Positions ribitol 5-phosphate for the nucleophilic attack" evidence="5">
    <location>
        <position position="158"/>
    </location>
</feature>
<dbReference type="HOGENOM" id="CLU_061281_2_3_9"/>
<dbReference type="InterPro" id="IPR018294">
    <property type="entry name" value="ISPD_synthase_CS"/>
</dbReference>
<dbReference type="InterPro" id="IPR034709">
    <property type="entry name" value="TarI"/>
</dbReference>
<feature type="binding site" evidence="5">
    <location>
        <begin position="80"/>
        <end position="86"/>
    </location>
    <ligand>
        <name>CTP</name>
        <dbReference type="ChEBI" id="CHEBI:37563"/>
    </ligand>
</feature>
<name>G8PC73_PEDCP</name>
<comment type="function">
    <text evidence="5">Catalyzes the transfer of the cytidylyl group of CTP to D-ribitol 5-phosphate.</text>
</comment>
<dbReference type="STRING" id="701521.PECL_1840"/>
<dbReference type="InterPro" id="IPR050088">
    <property type="entry name" value="IspD/TarI_cytidylyltransf_bact"/>
</dbReference>
<evidence type="ECO:0000313" key="6">
    <source>
        <dbReference type="EMBL" id="AEV96051.1"/>
    </source>
</evidence>
<dbReference type="HAMAP" id="MF_02068">
    <property type="entry name" value="TarI"/>
    <property type="match status" value="1"/>
</dbReference>
<dbReference type="eggNOG" id="COG1211">
    <property type="taxonomic scope" value="Bacteria"/>
</dbReference>
<dbReference type="Proteomes" id="UP000005444">
    <property type="component" value="Chromosome"/>
</dbReference>
<keyword evidence="3 5" id="KW-0777">Teichoic acid biosynthesis</keyword>
<dbReference type="GO" id="GO:0071555">
    <property type="term" value="P:cell wall organization"/>
    <property type="evidence" value="ECO:0007669"/>
    <property type="project" value="UniProtKB-KW"/>
</dbReference>
<dbReference type="InterPro" id="IPR029044">
    <property type="entry name" value="Nucleotide-diphossugar_trans"/>
</dbReference>
<dbReference type="InterPro" id="IPR034683">
    <property type="entry name" value="IspD/TarI"/>
</dbReference>
<keyword evidence="7" id="KW-1185">Reference proteome</keyword>
<dbReference type="RefSeq" id="WP_014216245.1">
    <property type="nucleotide sequence ID" value="NC_016605.1"/>
</dbReference>
<dbReference type="EC" id="2.7.7.40" evidence="5"/>
<reference evidence="6 7" key="1">
    <citation type="journal article" date="2012" name="J. Bacteriol.">
        <title>Complete Genome Sequence of the Beer Spoilage Organism Pediococcus claussenii ATCC BAA-344T.</title>
        <authorList>
            <person name="Pittet V."/>
            <person name="Abegunde T."/>
            <person name="Marfleet T."/>
            <person name="Haakensen M."/>
            <person name="Morrow K."/>
            <person name="Jayaprakash T."/>
            <person name="Schroeder K."/>
            <person name="Trost B."/>
            <person name="Byrns S."/>
            <person name="Bergsveinson J."/>
            <person name="Kusalik A."/>
            <person name="Ziola B."/>
        </authorList>
    </citation>
    <scope>NUCLEOTIDE SEQUENCE [LARGE SCALE GENOMIC DNA]</scope>
    <source>
        <strain evidence="6 7">ATCC BAA-344</strain>
    </source>
</reference>
<dbReference type="PATRIC" id="fig|701521.8.peg.1739"/>
<keyword evidence="2 5" id="KW-0548">Nucleotidyltransferase</keyword>
<dbReference type="Gene3D" id="3.90.550.10">
    <property type="entry name" value="Spore Coat Polysaccharide Biosynthesis Protein SpsA, Chain A"/>
    <property type="match status" value="1"/>
</dbReference>
<feature type="site" description="Transition state stabilizer" evidence="5">
    <location>
        <position position="14"/>
    </location>
</feature>
<feature type="binding site" evidence="5">
    <location>
        <begin position="7"/>
        <end position="10"/>
    </location>
    <ligand>
        <name>CTP</name>
        <dbReference type="ChEBI" id="CHEBI:37563"/>
    </ligand>
</feature>
<proteinExistence type="inferred from homology"/>
<dbReference type="SUPFAM" id="SSF53448">
    <property type="entry name" value="Nucleotide-diphospho-sugar transferases"/>
    <property type="match status" value="1"/>
</dbReference>
<keyword evidence="4 5" id="KW-0961">Cell wall biogenesis/degradation</keyword>
<dbReference type="Pfam" id="PF01128">
    <property type="entry name" value="IspD"/>
    <property type="match status" value="1"/>
</dbReference>
<dbReference type="KEGG" id="pce:PECL_1840"/>
<comment type="caution">
    <text evidence="5">Lacks conserved residue(s) required for the propagation of feature annotation.</text>
</comment>